<keyword evidence="4" id="KW-1185">Reference proteome</keyword>
<dbReference type="InterPro" id="IPR038734">
    <property type="entry name" value="YhaN_AAA"/>
</dbReference>
<dbReference type="SUPFAM" id="SSF52540">
    <property type="entry name" value="P-loop containing nucleoside triphosphate hydrolases"/>
    <property type="match status" value="1"/>
</dbReference>
<dbReference type="PANTHER" id="PTHR41259:SF1">
    <property type="entry name" value="DOUBLE-STRAND BREAK REPAIR RAD50 ATPASE, PUTATIVE-RELATED"/>
    <property type="match status" value="1"/>
</dbReference>
<proteinExistence type="predicted"/>
<accession>A0A177N221</accession>
<sequence>MRFHRLDLIKYGKFSDRSVEFPAANQDFHLIVGPNEAGKSTLRSAIVDLLFGIPSRSVHGFLHPLNELRLGAYISNAAVTLEFQRAKALRQTLRSPQDVVLPDTALTPFLGTADRSFFDQMFGLDHTRLVSGGNSILNAENDVGQILFQSAAGVASLGKIRDALVAEADKLWAPRKANERAYYIAADQLDKASTALKEATVRTKVWVEANNKVESLQEALSHERERHQQLQSQRNSLERIRRLAPFLMTLRENEQKLAEMGEVIELPAEAAATLASAERELAIALQRLELRNGELENITEALSLIDVDEAVLELAADISKLDNLRLQYSAYNRDIANRKNEIAALWQAVGLACTQLGWAPDSESTIVQRLPTLLVRRELRQLIRDRGGIIQTLRAAEQAEKTKLSEIKALSTQLADLQTGEIKPALRAALANAKSFGDTEIAIQKLQATLSKAKSTLEALLLELGQWSKPLSELMALEPASQEKINRLIQERQALIADRKAELLRLKNQTAAVAKIELQIAQFKALHHPITLEAVIEARTERDASWQAIKTGEMDLLQEALKFEAKIVSADQVADRRLDDVEEATELQSLNQLLEREQQSLTLIEGQSAQLEQHLQLFDDRWAQEAISMDLAGMHLEDMGAWILRRERALSAGIAYQEAQSDVESFCQSIAASRLTLAKALQEAGLPVVDTDSLSVLCIQAEEYIQAIDSAKIRHETLSAQCLTAQSLATTLKQATEDAKTEESRWSEAWSKTLTKTGLPPDSDIGTAEGALELIEQIAEKLDKMRQIQVERIDTMNADLQAFFIEADRLAQIIATELKDQPAEKIAQTLAYRLAQARESFAESNRLKEALRVANNQVMEAKESSQTATASLKPLMEKAGVDTTALLDEAIGRSDEQRRLHANSAAAKASLLNGGDGLTREQLEAEIDAADLLQLAAELTHINDEISDAVLQQTTLSADHANALRILSEIGGSDAATQAEAQRQEALAQMSDVAERYVKVFTAGRLLRWSIDRYREEKQGPLLQRAGAIFSTLTSGSFSKLIVDFEREPMVLEGLRSDGKLVGISGMSDGTRDQLYLALRLAALEMHLEQAMPLPFVADDLFINYDDVRSKAGFDALKALSEQTQVIFLSHHDHLIPTVQEVFGKHVNVVCL</sequence>
<comment type="caution">
    <text evidence="3">The sequence shown here is derived from an EMBL/GenBank/DDBJ whole genome shotgun (WGS) entry which is preliminary data.</text>
</comment>
<evidence type="ECO:0000313" key="3">
    <source>
        <dbReference type="EMBL" id="OAI11891.1"/>
    </source>
</evidence>
<dbReference type="Proteomes" id="UP000078476">
    <property type="component" value="Unassembled WGS sequence"/>
</dbReference>
<gene>
    <name evidence="3" type="ORF">A1359_14305</name>
</gene>
<dbReference type="OrthoDB" id="9789562at2"/>
<protein>
    <recommendedName>
        <fullName evidence="2">YhaN AAA domain-containing protein</fullName>
    </recommendedName>
</protein>
<dbReference type="Pfam" id="PF13514">
    <property type="entry name" value="AAA_27"/>
    <property type="match status" value="1"/>
</dbReference>
<reference evidence="3 4" key="1">
    <citation type="submission" date="2016-03" db="EMBL/GenBank/DDBJ databases">
        <authorList>
            <person name="Ploux O."/>
        </authorList>
    </citation>
    <scope>NUCLEOTIDE SEQUENCE [LARGE SCALE GENOMIC DNA]</scope>
    <source>
        <strain evidence="3 4">R-45370</strain>
    </source>
</reference>
<dbReference type="InterPro" id="IPR027417">
    <property type="entry name" value="P-loop_NTPase"/>
</dbReference>
<dbReference type="EMBL" id="LUUI01000135">
    <property type="protein sequence ID" value="OAI11891.1"/>
    <property type="molecule type" value="Genomic_DNA"/>
</dbReference>
<evidence type="ECO:0000256" key="1">
    <source>
        <dbReference type="SAM" id="Coils"/>
    </source>
</evidence>
<feature type="coiled-coil region" evidence="1">
    <location>
        <begin position="701"/>
        <end position="745"/>
    </location>
</feature>
<dbReference type="AlphaFoldDB" id="A0A177N221"/>
<name>A0A177N221_9GAMM</name>
<evidence type="ECO:0000313" key="4">
    <source>
        <dbReference type="Proteomes" id="UP000078476"/>
    </source>
</evidence>
<feature type="coiled-coil region" evidence="1">
    <location>
        <begin position="213"/>
        <end position="240"/>
    </location>
</feature>
<keyword evidence="1" id="KW-0175">Coiled coil</keyword>
<evidence type="ECO:0000259" key="2">
    <source>
        <dbReference type="Pfam" id="PF13514"/>
    </source>
</evidence>
<dbReference type="Gene3D" id="3.40.50.300">
    <property type="entry name" value="P-loop containing nucleotide triphosphate hydrolases"/>
    <property type="match status" value="2"/>
</dbReference>
<feature type="domain" description="YhaN AAA" evidence="2">
    <location>
        <begin position="1"/>
        <end position="206"/>
    </location>
</feature>
<organism evidence="3 4">
    <name type="scientific">Methylomonas lenta</name>
    <dbReference type="NCBI Taxonomy" id="980561"/>
    <lineage>
        <taxon>Bacteria</taxon>
        <taxon>Pseudomonadati</taxon>
        <taxon>Pseudomonadota</taxon>
        <taxon>Gammaproteobacteria</taxon>
        <taxon>Methylococcales</taxon>
        <taxon>Methylococcaceae</taxon>
        <taxon>Methylomonas</taxon>
    </lineage>
</organism>
<dbReference type="RefSeq" id="WP_066985617.1">
    <property type="nucleotide sequence ID" value="NZ_LUUI01000135.1"/>
</dbReference>
<dbReference type="PANTHER" id="PTHR41259">
    <property type="entry name" value="DOUBLE-STRAND BREAK REPAIR RAD50 ATPASE, PUTATIVE-RELATED"/>
    <property type="match status" value="1"/>
</dbReference>